<feature type="region of interest" description="Disordered" evidence="19">
    <location>
        <begin position="204"/>
        <end position="227"/>
    </location>
</feature>
<dbReference type="AlphaFoldDB" id="A0A8T3B562"/>
<evidence type="ECO:0000313" key="23">
    <source>
        <dbReference type="Proteomes" id="UP000829196"/>
    </source>
</evidence>
<evidence type="ECO:0000256" key="9">
    <source>
        <dbReference type="ARBA" id="ARBA00022946"/>
    </source>
</evidence>
<comment type="caution">
    <text evidence="22">The sequence shown here is derived from an EMBL/GenBank/DDBJ whole genome shotgun (WGS) entry which is preliminary data.</text>
</comment>
<keyword evidence="11" id="KW-0560">Oxidoreductase</keyword>
<dbReference type="SUPFAM" id="SSF48484">
    <property type="entry name" value="Lipoxigenase"/>
    <property type="match status" value="1"/>
</dbReference>
<keyword evidence="13" id="KW-0443">Lipid metabolism</keyword>
<keyword evidence="12" id="KW-0408">Iron</keyword>
<dbReference type="OrthoDB" id="407298at2759"/>
<comment type="catalytic activity">
    <reaction evidence="15">
        <text>(9Z,12Z)-octadecadienoate + O2 = (13S)-hydroperoxy-(9Z,11E)-octadecadienoate</text>
        <dbReference type="Rhea" id="RHEA:22780"/>
        <dbReference type="ChEBI" id="CHEBI:15379"/>
        <dbReference type="ChEBI" id="CHEBI:30245"/>
        <dbReference type="ChEBI" id="CHEBI:57466"/>
        <dbReference type="EC" id="1.13.11.12"/>
    </reaction>
</comment>
<dbReference type="EC" id="1.13.11.-" evidence="18"/>
<evidence type="ECO:0000256" key="1">
    <source>
        <dbReference type="ARBA" id="ARBA00004229"/>
    </source>
</evidence>
<dbReference type="GO" id="GO:0034440">
    <property type="term" value="P:lipid oxidation"/>
    <property type="evidence" value="ECO:0007669"/>
    <property type="project" value="InterPro"/>
</dbReference>
<dbReference type="PROSITE" id="PS51393">
    <property type="entry name" value="LIPOXYGENASE_3"/>
    <property type="match status" value="1"/>
</dbReference>
<dbReference type="Pfam" id="PF01477">
    <property type="entry name" value="PLAT"/>
    <property type="match status" value="1"/>
</dbReference>
<dbReference type="PROSITE" id="PS00081">
    <property type="entry name" value="LIPOXYGENASE_2"/>
    <property type="match status" value="1"/>
</dbReference>
<evidence type="ECO:0000256" key="19">
    <source>
        <dbReference type="SAM" id="MobiDB-lite"/>
    </source>
</evidence>
<dbReference type="SMART" id="SM00308">
    <property type="entry name" value="LH2"/>
    <property type="match status" value="1"/>
</dbReference>
<dbReference type="InterPro" id="IPR027433">
    <property type="entry name" value="Lipoxygenase_dom_3"/>
</dbReference>
<dbReference type="InterPro" id="IPR036392">
    <property type="entry name" value="PLAT/LH2_dom_sf"/>
</dbReference>
<dbReference type="GO" id="GO:0046872">
    <property type="term" value="F:metal ion binding"/>
    <property type="evidence" value="ECO:0007669"/>
    <property type="project" value="UniProtKB-UniRule"/>
</dbReference>
<keyword evidence="10" id="KW-0223">Dioxygenase</keyword>
<evidence type="ECO:0000256" key="11">
    <source>
        <dbReference type="ARBA" id="ARBA00023002"/>
    </source>
</evidence>
<dbReference type="FunFam" id="1.20.245.10:FF:000002">
    <property type="entry name" value="Lipoxygenase"/>
    <property type="match status" value="1"/>
</dbReference>
<reference evidence="22" key="1">
    <citation type="journal article" date="2022" name="Front. Genet.">
        <title>Chromosome-Scale Assembly of the Dendrobium nobile Genome Provides Insights Into the Molecular Mechanism of the Biosynthesis of the Medicinal Active Ingredient of Dendrobium.</title>
        <authorList>
            <person name="Xu Q."/>
            <person name="Niu S.-C."/>
            <person name="Li K.-L."/>
            <person name="Zheng P.-J."/>
            <person name="Zhang X.-J."/>
            <person name="Jia Y."/>
            <person name="Liu Y."/>
            <person name="Niu Y.-X."/>
            <person name="Yu L.-H."/>
            <person name="Chen D.-F."/>
            <person name="Zhang G.-Q."/>
        </authorList>
    </citation>
    <scope>NUCLEOTIDE SEQUENCE</scope>
    <source>
        <tissue evidence="22">Leaf</tissue>
    </source>
</reference>
<keyword evidence="7 18" id="KW-0925">Oxylipin biosynthesis</keyword>
<dbReference type="InterPro" id="IPR020834">
    <property type="entry name" value="LipOase_CS"/>
</dbReference>
<dbReference type="GO" id="GO:0016165">
    <property type="term" value="F:linoleate 13S-lipoxygenase activity"/>
    <property type="evidence" value="ECO:0007669"/>
    <property type="project" value="UniProtKB-EC"/>
</dbReference>
<dbReference type="EMBL" id="JAGYWB010000012">
    <property type="protein sequence ID" value="KAI0501665.1"/>
    <property type="molecule type" value="Genomic_DNA"/>
</dbReference>
<comment type="caution">
    <text evidence="17">Lacks conserved residue(s) required for the propagation of feature annotation.</text>
</comment>
<keyword evidence="8" id="KW-0276">Fatty acid metabolism</keyword>
<proteinExistence type="inferred from homology"/>
<dbReference type="FunFam" id="3.10.450.60:FF:000005">
    <property type="entry name" value="Lipoxygenase"/>
    <property type="match status" value="1"/>
</dbReference>
<organism evidence="22 23">
    <name type="scientific">Dendrobium nobile</name>
    <name type="common">Orchid</name>
    <dbReference type="NCBI Taxonomy" id="94219"/>
    <lineage>
        <taxon>Eukaryota</taxon>
        <taxon>Viridiplantae</taxon>
        <taxon>Streptophyta</taxon>
        <taxon>Embryophyta</taxon>
        <taxon>Tracheophyta</taxon>
        <taxon>Spermatophyta</taxon>
        <taxon>Magnoliopsida</taxon>
        <taxon>Liliopsida</taxon>
        <taxon>Asparagales</taxon>
        <taxon>Orchidaceae</taxon>
        <taxon>Epidendroideae</taxon>
        <taxon>Malaxideae</taxon>
        <taxon>Dendrobiinae</taxon>
        <taxon>Dendrobium</taxon>
    </lineage>
</organism>
<feature type="domain" description="Lipoxygenase" evidence="21">
    <location>
        <begin position="139"/>
        <end position="834"/>
    </location>
</feature>
<evidence type="ECO:0000256" key="17">
    <source>
        <dbReference type="PROSITE-ProRule" id="PRU00152"/>
    </source>
</evidence>
<dbReference type="Gene3D" id="4.10.372.10">
    <property type="entry name" value="Lipoxygenase-1, Domain 3"/>
    <property type="match status" value="1"/>
</dbReference>
<evidence type="ECO:0000256" key="13">
    <source>
        <dbReference type="ARBA" id="ARBA00023098"/>
    </source>
</evidence>
<evidence type="ECO:0000256" key="10">
    <source>
        <dbReference type="ARBA" id="ARBA00022964"/>
    </source>
</evidence>
<dbReference type="GO" id="GO:0009611">
    <property type="term" value="P:response to wounding"/>
    <property type="evidence" value="ECO:0007669"/>
    <property type="project" value="UniProtKB-ARBA"/>
</dbReference>
<dbReference type="InterPro" id="IPR013819">
    <property type="entry name" value="LipOase_C"/>
</dbReference>
<comment type="pathway">
    <text evidence="18">Lipid metabolism; oxylipin biosynthesis.</text>
</comment>
<evidence type="ECO:0000256" key="7">
    <source>
        <dbReference type="ARBA" id="ARBA00022767"/>
    </source>
</evidence>
<dbReference type="Gene3D" id="3.10.450.60">
    <property type="match status" value="1"/>
</dbReference>
<name>A0A8T3B562_DENNO</name>
<dbReference type="Gene3D" id="4.10.375.10">
    <property type="entry name" value="Lipoxygenase-1, Domain 2"/>
    <property type="match status" value="1"/>
</dbReference>
<dbReference type="FunFam" id="4.10.375.10:FF:000001">
    <property type="entry name" value="Lipoxygenase"/>
    <property type="match status" value="1"/>
</dbReference>
<keyword evidence="14 18" id="KW-0275">Fatty acid biosynthesis</keyword>
<comment type="catalytic activity">
    <reaction evidence="16">
        <text>(9Z,12Z,15Z)-octadecatrienoate + O2 = (13S)-hydroperoxy-(9Z,11E,15Z)-octadecatrienoate</text>
        <dbReference type="Rhea" id="RHEA:34495"/>
        <dbReference type="ChEBI" id="CHEBI:15379"/>
        <dbReference type="ChEBI" id="CHEBI:32387"/>
        <dbReference type="ChEBI" id="CHEBI:58757"/>
        <dbReference type="EC" id="1.13.11.12"/>
    </reaction>
</comment>
<dbReference type="Pfam" id="PF00305">
    <property type="entry name" value="Lipoxygenase"/>
    <property type="match status" value="1"/>
</dbReference>
<dbReference type="InterPro" id="IPR000907">
    <property type="entry name" value="LipOase"/>
</dbReference>
<dbReference type="SMR" id="A0A8T3B562"/>
<keyword evidence="9" id="KW-0809">Transit peptide</keyword>
<evidence type="ECO:0000256" key="15">
    <source>
        <dbReference type="ARBA" id="ARBA00051140"/>
    </source>
</evidence>
<evidence type="ECO:0000256" key="16">
    <source>
        <dbReference type="ARBA" id="ARBA00052046"/>
    </source>
</evidence>
<protein>
    <recommendedName>
        <fullName evidence="18">Lipoxygenase</fullName>
        <ecNumber evidence="18">1.13.11.-</ecNumber>
    </recommendedName>
</protein>
<dbReference type="Gene3D" id="2.60.60.20">
    <property type="entry name" value="PLAT/LH2 domain"/>
    <property type="match status" value="1"/>
</dbReference>
<evidence type="ECO:0000256" key="5">
    <source>
        <dbReference type="ARBA" id="ARBA00022640"/>
    </source>
</evidence>
<dbReference type="GO" id="GO:0006633">
    <property type="term" value="P:fatty acid biosynthetic process"/>
    <property type="evidence" value="ECO:0007669"/>
    <property type="project" value="UniProtKB-KW"/>
</dbReference>
<comment type="function">
    <text evidence="18">Plant lipoxygenase may be involved in a number of diverse aspects of plant physiology including growth and development, pest resistance, and senescence or responses to wounding.</text>
</comment>
<evidence type="ECO:0000259" key="21">
    <source>
        <dbReference type="PROSITE" id="PS51393"/>
    </source>
</evidence>
<dbReference type="PRINTS" id="PR00468">
    <property type="entry name" value="PLTLPOXGNASE"/>
</dbReference>
<keyword evidence="23" id="KW-1185">Reference proteome</keyword>
<keyword evidence="3 18" id="KW-0444">Lipid biosynthesis</keyword>
<evidence type="ECO:0000256" key="8">
    <source>
        <dbReference type="ARBA" id="ARBA00022832"/>
    </source>
</evidence>
<dbReference type="Gene3D" id="1.20.245.10">
    <property type="entry name" value="Lipoxygenase-1, Domain 5"/>
    <property type="match status" value="1"/>
</dbReference>
<dbReference type="InterPro" id="IPR001246">
    <property type="entry name" value="LipOase_plant"/>
</dbReference>
<comment type="subcellular location">
    <subcellularLocation>
        <location evidence="1">Plastid</location>
        <location evidence="1">Chloroplast</location>
    </subcellularLocation>
</comment>
<gene>
    <name evidence="22" type="ORF">KFK09_016610</name>
</gene>
<evidence type="ECO:0000256" key="2">
    <source>
        <dbReference type="ARBA" id="ARBA00009419"/>
    </source>
</evidence>
<keyword evidence="5" id="KW-0934">Plastid</keyword>
<dbReference type="InterPro" id="IPR036226">
    <property type="entry name" value="LipOase_C_sf"/>
</dbReference>
<dbReference type="Proteomes" id="UP000829196">
    <property type="component" value="Unassembled WGS sequence"/>
</dbReference>
<feature type="domain" description="PLAT" evidence="20">
    <location>
        <begin position="3"/>
        <end position="136"/>
    </location>
</feature>
<accession>A0A8T3B562</accession>
<dbReference type="InterPro" id="IPR001024">
    <property type="entry name" value="PLAT/LH2_dom"/>
</dbReference>
<dbReference type="PANTHER" id="PTHR11771">
    <property type="entry name" value="LIPOXYGENASE"/>
    <property type="match status" value="1"/>
</dbReference>
<dbReference type="PRINTS" id="PR00087">
    <property type="entry name" value="LIPOXYGENASE"/>
</dbReference>
<evidence type="ECO:0000259" key="20">
    <source>
        <dbReference type="PROSITE" id="PS50095"/>
    </source>
</evidence>
<dbReference type="GO" id="GO:0009507">
    <property type="term" value="C:chloroplast"/>
    <property type="evidence" value="ECO:0007669"/>
    <property type="project" value="UniProtKB-SubCell"/>
</dbReference>
<evidence type="ECO:0000256" key="14">
    <source>
        <dbReference type="ARBA" id="ARBA00023160"/>
    </source>
</evidence>
<dbReference type="GO" id="GO:0031408">
    <property type="term" value="P:oxylipin biosynthetic process"/>
    <property type="evidence" value="ECO:0007669"/>
    <property type="project" value="UniProtKB-UniRule"/>
</dbReference>
<comment type="similarity">
    <text evidence="2 18">Belongs to the lipoxygenase family.</text>
</comment>
<evidence type="ECO:0000256" key="3">
    <source>
        <dbReference type="ARBA" id="ARBA00022516"/>
    </source>
</evidence>
<evidence type="ECO:0000256" key="12">
    <source>
        <dbReference type="ARBA" id="ARBA00023004"/>
    </source>
</evidence>
<evidence type="ECO:0000256" key="6">
    <source>
        <dbReference type="ARBA" id="ARBA00022723"/>
    </source>
</evidence>
<evidence type="ECO:0000256" key="18">
    <source>
        <dbReference type="RuleBase" id="RU003975"/>
    </source>
</evidence>
<evidence type="ECO:0000313" key="22">
    <source>
        <dbReference type="EMBL" id="KAI0501665.1"/>
    </source>
</evidence>
<dbReference type="SUPFAM" id="SSF49723">
    <property type="entry name" value="Lipase/lipooxygenase domain (PLAT/LH2 domain)"/>
    <property type="match status" value="1"/>
</dbReference>
<keyword evidence="4" id="KW-0150">Chloroplast</keyword>
<dbReference type="PROSITE" id="PS50095">
    <property type="entry name" value="PLAT"/>
    <property type="match status" value="1"/>
</dbReference>
<evidence type="ECO:0000256" key="4">
    <source>
        <dbReference type="ARBA" id="ARBA00022528"/>
    </source>
</evidence>
<sequence length="834" mass="93734">MKAVATVKLTAGETLGCIDLSRVIDGFVDLFRGNLYMEFVGTELDHSSGLEKTVAVNAHKKSKEGEDVQYEASFTVPSDFGEIGGVLVLNENHKEIFLKDIVITTDYTVGENFSVITCNSWVQAKSTSSEKRIFFTNKSYLPSSTPSGLQRLRRKDLEAKRGDGHGERKAYERIYDYDTYNDLGDPDSNEDLARPILGGSKQFPYPRRCRTGRPPTHKDPLSESKGSSIYVPRDEAFSEVKTLTFNGKTLTSVLHAIIPAVNSALIDINIGFKNFIDIDELYDQGFKVPDNVHGPKALLHKLCNSIKDTADDVLQFEIPSLIKNDKFSWLRDEEFARQTLAGVNPYAIELVKELPLISKLDPIIYGPPESAITEEIIEREINGEMTASEAVQRKRLFMLDYHDLFLPFVHKVRELQGTTLYGSRTLFFLKSNNTLTPIAIELTRPQSPQNPQWKQVFTPSSDATQNWLWRFAKAHVCAHDSGYHELISHWLRTHGSVEPYIIAANRQLSVIHPIYRLLHPHFRYTMKINALARKYLISGGGIIEMSFSTLKYSMELSSAAYDQIWRFDREGLPADLIKRGMAEKDSEAEHGLRLAISDYPFAADGLLIWSAISDWVSSYVAHYYPQPSTVSNDVELQSFWTEVRTRGHADKKDEPWWPKLTDSTVLADVLTTIIWVASAHHAAVNFGQYDYGGYFPNRPTIARTPMPTEQDISGDGGGFEKFVEKPEETLMECFPSQIQATIVMAVLDVLSNHSPDEEYLGAAAEAAWEEDSVLRAAFERFNGRLKEIEGIIDERNGDVELRNRKGAGVLAYELMKPFSAAGVTGRGIPNSTSI</sequence>
<keyword evidence="6" id="KW-0479">Metal-binding</keyword>